<reference evidence="1" key="1">
    <citation type="submission" date="2014-11" db="EMBL/GenBank/DDBJ databases">
        <authorList>
            <person name="Amaro Gonzalez C."/>
        </authorList>
    </citation>
    <scope>NUCLEOTIDE SEQUENCE</scope>
</reference>
<dbReference type="EMBL" id="GBXM01055000">
    <property type="protein sequence ID" value="JAH53577.1"/>
    <property type="molecule type" value="Transcribed_RNA"/>
</dbReference>
<name>A0A0E9TJD0_ANGAN</name>
<protein>
    <submittedName>
        <fullName evidence="1">Uncharacterized protein</fullName>
    </submittedName>
</protein>
<organism evidence="1">
    <name type="scientific">Anguilla anguilla</name>
    <name type="common">European freshwater eel</name>
    <name type="synonym">Muraena anguilla</name>
    <dbReference type="NCBI Taxonomy" id="7936"/>
    <lineage>
        <taxon>Eukaryota</taxon>
        <taxon>Metazoa</taxon>
        <taxon>Chordata</taxon>
        <taxon>Craniata</taxon>
        <taxon>Vertebrata</taxon>
        <taxon>Euteleostomi</taxon>
        <taxon>Actinopterygii</taxon>
        <taxon>Neopterygii</taxon>
        <taxon>Teleostei</taxon>
        <taxon>Anguilliformes</taxon>
        <taxon>Anguillidae</taxon>
        <taxon>Anguilla</taxon>
    </lineage>
</organism>
<proteinExistence type="predicted"/>
<sequence>MQVYSIALNCVQCCCSAILTVLRCQRFVLCDLLHRVHSVTKLFCLLCYQIVSGSAA</sequence>
<reference evidence="1" key="2">
    <citation type="journal article" date="2015" name="Fish Shellfish Immunol.">
        <title>Early steps in the European eel (Anguilla anguilla)-Vibrio vulnificus interaction in the gills: Role of the RtxA13 toxin.</title>
        <authorList>
            <person name="Callol A."/>
            <person name="Pajuelo D."/>
            <person name="Ebbesson L."/>
            <person name="Teles M."/>
            <person name="MacKenzie S."/>
            <person name="Amaro C."/>
        </authorList>
    </citation>
    <scope>NUCLEOTIDE SEQUENCE</scope>
</reference>
<dbReference type="AlphaFoldDB" id="A0A0E9TJD0"/>
<accession>A0A0E9TJD0</accession>
<evidence type="ECO:0000313" key="1">
    <source>
        <dbReference type="EMBL" id="JAH53577.1"/>
    </source>
</evidence>